<dbReference type="Proteomes" id="UP000639516">
    <property type="component" value="Unassembled WGS sequence"/>
</dbReference>
<keyword evidence="2" id="KW-1133">Transmembrane helix</keyword>
<sequence length="240" mass="25817">MKAGNAAARGGNAGFALIEAIAAIVLLGVILSSLAIITSQWLPAWRKTYDRTQHSEALAIALDRVADDIAAAQFIRVGGDLRSVMFEGSERSVVLVRSAIGPNSERGLETVRIGEATDRRGAMVARSRVAFVPGVMEVDPDAGRVALLRHPYWLSFSFAGEDLIWRPAWQNEESLPAMVQVVVRDASGRQGLARVVSVRAQRPAPENCAENGCRPDQTSDSSQADGEPLTREQITAGLSR</sequence>
<dbReference type="RefSeq" id="WP_188102224.1">
    <property type="nucleotide sequence ID" value="NZ_JAANIH010000025.1"/>
</dbReference>
<dbReference type="EMBL" id="JAATTO010000030">
    <property type="protein sequence ID" value="MBC9980774.1"/>
    <property type="molecule type" value="Genomic_DNA"/>
</dbReference>
<keyword evidence="4" id="KW-1185">Reference proteome</keyword>
<comment type="caution">
    <text evidence="3">The sequence shown here is derived from an EMBL/GenBank/DDBJ whole genome shotgun (WGS) entry which is preliminary data.</text>
</comment>
<keyword evidence="2" id="KW-0472">Membrane</keyword>
<feature type="transmembrane region" description="Helical" evidence="2">
    <location>
        <begin position="15"/>
        <end position="37"/>
    </location>
</feature>
<gene>
    <name evidence="3" type="ORF">HA482_21465</name>
</gene>
<name>A0ABR7UB88_9BRAD</name>
<evidence type="ECO:0000313" key="4">
    <source>
        <dbReference type="Proteomes" id="UP000639516"/>
    </source>
</evidence>
<organism evidence="3 4">
    <name type="scientific">Bradyrhizobium campsiandrae</name>
    <dbReference type="NCBI Taxonomy" id="1729892"/>
    <lineage>
        <taxon>Bacteria</taxon>
        <taxon>Pseudomonadati</taxon>
        <taxon>Pseudomonadota</taxon>
        <taxon>Alphaproteobacteria</taxon>
        <taxon>Hyphomicrobiales</taxon>
        <taxon>Nitrobacteraceae</taxon>
        <taxon>Bradyrhizobium</taxon>
    </lineage>
</organism>
<evidence type="ECO:0000313" key="3">
    <source>
        <dbReference type="EMBL" id="MBC9980774.1"/>
    </source>
</evidence>
<keyword evidence="2" id="KW-0812">Transmembrane</keyword>
<proteinExistence type="predicted"/>
<evidence type="ECO:0000256" key="1">
    <source>
        <dbReference type="SAM" id="MobiDB-lite"/>
    </source>
</evidence>
<protein>
    <submittedName>
        <fullName evidence="3">General secretion pathway protein GspJ</fullName>
    </submittedName>
</protein>
<feature type="region of interest" description="Disordered" evidence="1">
    <location>
        <begin position="201"/>
        <end position="240"/>
    </location>
</feature>
<evidence type="ECO:0000256" key="2">
    <source>
        <dbReference type="SAM" id="Phobius"/>
    </source>
</evidence>
<accession>A0ABR7UB88</accession>
<reference evidence="3 4" key="1">
    <citation type="journal article" date="2020" name="Arch. Microbiol.">
        <title>Bradyrhizobium campsiandrae sp. nov., a nitrogen-fixing bacterial strain isolated from a native leguminous tree from the Amazon adapted to flooded conditions.</title>
        <authorList>
            <person name="Cabral Michel D."/>
            <person name="Martins da Costa E."/>
            <person name="Azarias Guimaraes A."/>
            <person name="Soares de Carvalho T."/>
            <person name="Santos de Castro Caputo P."/>
            <person name="Willems A."/>
            <person name="de Souza Moreira F.M."/>
        </authorList>
    </citation>
    <scope>NUCLEOTIDE SEQUENCE [LARGE SCALE GENOMIC DNA]</scope>
    <source>
        <strain evidence="4">INPA 384B</strain>
    </source>
</reference>